<proteinExistence type="predicted"/>
<accession>A0A8T0DC07</accession>
<dbReference type="Pfam" id="PF03489">
    <property type="entry name" value="SapB_2"/>
    <property type="match status" value="1"/>
</dbReference>
<protein>
    <recommendedName>
        <fullName evidence="2">Saposin B-type domain-containing protein</fullName>
    </recommendedName>
</protein>
<comment type="caution">
    <text evidence="3">The sequence shown here is derived from an EMBL/GenBank/DDBJ whole genome shotgun (WGS) entry which is preliminary data.</text>
</comment>
<dbReference type="PROSITE" id="PS50015">
    <property type="entry name" value="SAP_B"/>
    <property type="match status" value="1"/>
</dbReference>
<organism evidence="3 4">
    <name type="scientific">Paragonimus westermani</name>
    <dbReference type="NCBI Taxonomy" id="34504"/>
    <lineage>
        <taxon>Eukaryota</taxon>
        <taxon>Metazoa</taxon>
        <taxon>Spiralia</taxon>
        <taxon>Lophotrochozoa</taxon>
        <taxon>Platyhelminthes</taxon>
        <taxon>Trematoda</taxon>
        <taxon>Digenea</taxon>
        <taxon>Plagiorchiida</taxon>
        <taxon>Troglotremata</taxon>
        <taxon>Troglotrematidae</taxon>
        <taxon>Paragonimus</taxon>
    </lineage>
</organism>
<keyword evidence="1" id="KW-1015">Disulfide bond</keyword>
<evidence type="ECO:0000259" key="2">
    <source>
        <dbReference type="PROSITE" id="PS50015"/>
    </source>
</evidence>
<dbReference type="Proteomes" id="UP000699462">
    <property type="component" value="Unassembled WGS sequence"/>
</dbReference>
<dbReference type="EMBL" id="JTDF01006886">
    <property type="protein sequence ID" value="KAF8565369.1"/>
    <property type="molecule type" value="Genomic_DNA"/>
</dbReference>
<name>A0A8T0DC07_9TREM</name>
<evidence type="ECO:0000256" key="1">
    <source>
        <dbReference type="ARBA" id="ARBA00023157"/>
    </source>
</evidence>
<dbReference type="InterPro" id="IPR008138">
    <property type="entry name" value="SapB_2"/>
</dbReference>
<evidence type="ECO:0000313" key="4">
    <source>
        <dbReference type="Proteomes" id="UP000699462"/>
    </source>
</evidence>
<dbReference type="Gene3D" id="1.10.225.10">
    <property type="entry name" value="Saposin-like"/>
    <property type="match status" value="1"/>
</dbReference>
<sequence length="62" mass="6989">MKEGLKTGILQEILQVYLTNACDELGVFSELCKSAVNKSIEYLTEQIEKISPEETCKLIHLC</sequence>
<dbReference type="SUPFAM" id="SSF47862">
    <property type="entry name" value="Saposin"/>
    <property type="match status" value="1"/>
</dbReference>
<keyword evidence="4" id="KW-1185">Reference proteome</keyword>
<dbReference type="InterPro" id="IPR011001">
    <property type="entry name" value="Saposin-like"/>
</dbReference>
<dbReference type="OrthoDB" id="6298386at2759"/>
<dbReference type="AlphaFoldDB" id="A0A8T0DC07"/>
<gene>
    <name evidence="3" type="ORF">P879_07775</name>
</gene>
<reference evidence="3 4" key="1">
    <citation type="submission" date="2019-07" db="EMBL/GenBank/DDBJ databases">
        <title>Annotation for the trematode Paragonimus westermani.</title>
        <authorList>
            <person name="Choi Y.-J."/>
        </authorList>
    </citation>
    <scope>NUCLEOTIDE SEQUENCE [LARGE SCALE GENOMIC DNA]</scope>
    <source>
        <strain evidence="3">180907_Pwestermani</strain>
    </source>
</reference>
<dbReference type="InterPro" id="IPR008139">
    <property type="entry name" value="SaposinB_dom"/>
</dbReference>
<feature type="domain" description="Saposin B-type" evidence="2">
    <location>
        <begin position="1"/>
        <end position="62"/>
    </location>
</feature>
<evidence type="ECO:0000313" key="3">
    <source>
        <dbReference type="EMBL" id="KAF8565369.1"/>
    </source>
</evidence>